<evidence type="ECO:0000313" key="6">
    <source>
        <dbReference type="EMBL" id="KDC49979.1"/>
    </source>
</evidence>
<keyword evidence="2" id="KW-0732">Signal</keyword>
<evidence type="ECO:0000313" key="8">
    <source>
        <dbReference type="Proteomes" id="UP000322915"/>
    </source>
</evidence>
<reference evidence="6 7" key="1">
    <citation type="submission" date="2014-04" db="EMBL/GenBank/DDBJ databases">
        <title>Pseudoalteromonas galatheae sp. nov., isolated from a deep-sea polychaete near Canal Concepcion, Chile.</title>
        <authorList>
            <person name="Machado H.R."/>
            <person name="Gram L."/>
            <person name="Vynne N.G."/>
        </authorList>
    </citation>
    <scope>NUCLEOTIDE SEQUENCE [LARGE SCALE GENOMIC DNA]</scope>
    <source>
        <strain evidence="6 7">KMM216</strain>
    </source>
</reference>
<feature type="region of interest" description="Disordered" evidence="1">
    <location>
        <begin position="65"/>
        <end position="91"/>
    </location>
</feature>
<evidence type="ECO:0000313" key="5">
    <source>
        <dbReference type="EMBL" id="KAA1156370.1"/>
    </source>
</evidence>
<evidence type="ECO:0000313" key="9">
    <source>
        <dbReference type="Proteomes" id="UP000324162"/>
    </source>
</evidence>
<dbReference type="OrthoDB" id="6299824at2"/>
<feature type="region of interest" description="Disordered" evidence="1">
    <location>
        <begin position="23"/>
        <end position="42"/>
    </location>
</feature>
<dbReference type="GO" id="GO:0005509">
    <property type="term" value="F:calcium ion binding"/>
    <property type="evidence" value="ECO:0007669"/>
    <property type="project" value="InterPro"/>
</dbReference>
<dbReference type="EMBL" id="SEUK01000056">
    <property type="protein sequence ID" value="KAA1156370.1"/>
    <property type="molecule type" value="Genomic_DNA"/>
</dbReference>
<protein>
    <submittedName>
        <fullName evidence="6">Calcium-binding protein</fullName>
    </submittedName>
    <submittedName>
        <fullName evidence="5">EF-hand domain-containing protein</fullName>
    </submittedName>
</protein>
<dbReference type="PROSITE" id="PS50222">
    <property type="entry name" value="EF_HAND_2"/>
    <property type="match status" value="1"/>
</dbReference>
<dbReference type="Gene3D" id="1.10.238.10">
    <property type="entry name" value="EF-hand"/>
    <property type="match status" value="1"/>
</dbReference>
<keyword evidence="8" id="KW-1185">Reference proteome</keyword>
<name>A0A063KKI6_9GAMM</name>
<dbReference type="Proteomes" id="UP000322915">
    <property type="component" value="Unassembled WGS sequence"/>
</dbReference>
<dbReference type="SUPFAM" id="SSF47473">
    <property type="entry name" value="EF-hand"/>
    <property type="match status" value="1"/>
</dbReference>
<organism evidence="5 9">
    <name type="scientific">Pseudoalteromonas fuliginea</name>
    <dbReference type="NCBI Taxonomy" id="1872678"/>
    <lineage>
        <taxon>Bacteria</taxon>
        <taxon>Pseudomonadati</taxon>
        <taxon>Pseudomonadota</taxon>
        <taxon>Gammaproteobacteria</taxon>
        <taxon>Alteromonadales</taxon>
        <taxon>Pseudoalteromonadaceae</taxon>
        <taxon>Pseudoalteromonas</taxon>
    </lineage>
</organism>
<dbReference type="Pfam" id="PF13202">
    <property type="entry name" value="EF-hand_5"/>
    <property type="match status" value="2"/>
</dbReference>
<dbReference type="InterPro" id="IPR002048">
    <property type="entry name" value="EF_hand_dom"/>
</dbReference>
<gene>
    <name evidence="6" type="ORF">DC53_14215</name>
    <name evidence="5" type="ORF">EU508_19995</name>
    <name evidence="4" type="ORF">EU509_16835</name>
</gene>
<dbReference type="EMBL" id="SEUJ01000076">
    <property type="protein sequence ID" value="KAA1151550.1"/>
    <property type="molecule type" value="Genomic_DNA"/>
</dbReference>
<dbReference type="EMBL" id="JJNZ01000049">
    <property type="protein sequence ID" value="KDC49979.1"/>
    <property type="molecule type" value="Genomic_DNA"/>
</dbReference>
<feature type="domain" description="EF-hand" evidence="3">
    <location>
        <begin position="35"/>
        <end position="61"/>
    </location>
</feature>
<evidence type="ECO:0000256" key="1">
    <source>
        <dbReference type="SAM" id="MobiDB-lite"/>
    </source>
</evidence>
<dbReference type="InterPro" id="IPR011992">
    <property type="entry name" value="EF-hand-dom_pair"/>
</dbReference>
<evidence type="ECO:0000313" key="7">
    <source>
        <dbReference type="Proteomes" id="UP000027154"/>
    </source>
</evidence>
<comment type="caution">
    <text evidence="5">The sequence shown here is derived from an EMBL/GenBank/DDBJ whole genome shotgun (WGS) entry which is preliminary data.</text>
</comment>
<dbReference type="InterPro" id="IPR018247">
    <property type="entry name" value="EF_Hand_1_Ca_BS"/>
</dbReference>
<dbReference type="PROSITE" id="PS00018">
    <property type="entry name" value="EF_HAND_1"/>
    <property type="match status" value="2"/>
</dbReference>
<dbReference type="CDD" id="cd00051">
    <property type="entry name" value="EFh"/>
    <property type="match status" value="1"/>
</dbReference>
<dbReference type="AlphaFoldDB" id="A0A063KKI6"/>
<evidence type="ECO:0000259" key="3">
    <source>
        <dbReference type="PROSITE" id="PS50222"/>
    </source>
</evidence>
<proteinExistence type="predicted"/>
<dbReference type="Proteomes" id="UP000027154">
    <property type="component" value="Unassembled WGS sequence"/>
</dbReference>
<evidence type="ECO:0000313" key="4">
    <source>
        <dbReference type="EMBL" id="KAA1151550.1"/>
    </source>
</evidence>
<dbReference type="Proteomes" id="UP000324162">
    <property type="component" value="Unassembled WGS sequence"/>
</dbReference>
<reference evidence="8 9" key="2">
    <citation type="submission" date="2019-01" db="EMBL/GenBank/DDBJ databases">
        <title>Genome sequences of marine Pseudoalteromonas species.</title>
        <authorList>
            <person name="Boraston A.B."/>
            <person name="Hehemann J.-H."/>
            <person name="Vickers C.J."/>
            <person name="Salama-Alber O."/>
            <person name="Abe K."/>
            <person name="Hettle A.J."/>
        </authorList>
    </citation>
    <scope>NUCLEOTIDE SEQUENCE [LARGE SCALE GENOMIC DNA]</scope>
    <source>
        <strain evidence="5 9">PS42</strain>
        <strain evidence="4 8">PS47</strain>
    </source>
</reference>
<evidence type="ECO:0000256" key="2">
    <source>
        <dbReference type="SAM" id="SignalP"/>
    </source>
</evidence>
<sequence>MKHFSTLATVAILSIAFSANVAARGGDNPPERPDFSTIDTDGDGVISFEEFSAKKPPHGDAQTIFDSIDADGNGEISEQELSDHKPPRRER</sequence>
<feature type="chain" id="PRO_5044538639" evidence="2">
    <location>
        <begin position="24"/>
        <end position="91"/>
    </location>
</feature>
<dbReference type="RefSeq" id="WP_007376870.1">
    <property type="nucleotide sequence ID" value="NZ_JBBMQV010000005.1"/>
</dbReference>
<accession>A0A063KKI6</accession>
<feature type="signal peptide" evidence="2">
    <location>
        <begin position="1"/>
        <end position="23"/>
    </location>
</feature>